<dbReference type="KEGG" id="nei:BG910_06550"/>
<gene>
    <name evidence="1" type="ORF">BG910_06550</name>
</gene>
<evidence type="ECO:0000313" key="2">
    <source>
        <dbReference type="Proteomes" id="UP000198238"/>
    </source>
</evidence>
<organism evidence="1 2">
    <name type="scientific">Neisseria chenwenguii</name>
    <dbReference type="NCBI Taxonomy" id="1853278"/>
    <lineage>
        <taxon>Bacteria</taxon>
        <taxon>Pseudomonadati</taxon>
        <taxon>Pseudomonadota</taxon>
        <taxon>Betaproteobacteria</taxon>
        <taxon>Neisseriales</taxon>
        <taxon>Neisseriaceae</taxon>
        <taxon>Neisseria</taxon>
    </lineage>
</organism>
<keyword evidence="2" id="KW-1185">Reference proteome</keyword>
<dbReference type="AlphaFoldDB" id="A0A220S2M6"/>
<reference evidence="1 2" key="1">
    <citation type="submission" date="2017-06" db="EMBL/GenBank/DDBJ databases">
        <title>Neisseria chenwenguii sp. nov., isolated from the intestinal contents of Tibetan Plateau Pika in Yushu, Qinghai Province, China.</title>
        <authorList>
            <person name="Zhang G."/>
        </authorList>
    </citation>
    <scope>NUCLEOTIDE SEQUENCE [LARGE SCALE GENOMIC DNA]</scope>
    <source>
        <strain evidence="1 2">10023</strain>
    </source>
</reference>
<sequence>MPVHLNEDVSKQVDSIFALEGFQPTETMQRIRLAIADGRVSREQVTAEMLEYVQQNKVFEGFAESRTWI</sequence>
<protein>
    <submittedName>
        <fullName evidence="1">Uncharacterized protein</fullName>
    </submittedName>
</protein>
<evidence type="ECO:0000313" key="1">
    <source>
        <dbReference type="EMBL" id="ASK27445.1"/>
    </source>
</evidence>
<accession>A0A220S2M6</accession>
<proteinExistence type="predicted"/>
<dbReference type="RefSeq" id="WP_089036150.1">
    <property type="nucleotide sequence ID" value="NZ_CP022278.1"/>
</dbReference>
<dbReference type="EMBL" id="CP022278">
    <property type="protein sequence ID" value="ASK27445.1"/>
    <property type="molecule type" value="Genomic_DNA"/>
</dbReference>
<dbReference type="OrthoDB" id="8613459at2"/>
<name>A0A220S2M6_9NEIS</name>
<dbReference type="Proteomes" id="UP000198238">
    <property type="component" value="Chromosome"/>
</dbReference>